<dbReference type="Pfam" id="PF09072">
    <property type="entry name" value="TMA7"/>
    <property type="match status" value="1"/>
</dbReference>
<dbReference type="AlphaFoldDB" id="A0ABD3GQH6"/>
<evidence type="ECO:0000256" key="1">
    <source>
        <dbReference type="SAM" id="MobiDB-lite"/>
    </source>
</evidence>
<comment type="caution">
    <text evidence="2">The sequence shown here is derived from an EMBL/GenBank/DDBJ whole genome shotgun (WGS) entry which is preliminary data.</text>
</comment>
<gene>
    <name evidence="2" type="ORF">R1sor_024438</name>
</gene>
<sequence>MSGKQGGKLKPLKAPKKGDKDYDEADLAFMQKKKDEEKALKDLKTKAAGKGAFGGTGLKKSGSTSGKK</sequence>
<name>A0ABD3GQH6_9MARC</name>
<evidence type="ECO:0000313" key="3">
    <source>
        <dbReference type="Proteomes" id="UP001633002"/>
    </source>
</evidence>
<dbReference type="PANTHER" id="PTHR28632">
    <property type="entry name" value="TRANSLATION MACHINERY-ASSOCIATED PROTEIN 7"/>
    <property type="match status" value="1"/>
</dbReference>
<proteinExistence type="predicted"/>
<dbReference type="InterPro" id="IPR015157">
    <property type="entry name" value="TMA7"/>
</dbReference>
<evidence type="ECO:0000313" key="2">
    <source>
        <dbReference type="EMBL" id="KAL3681482.1"/>
    </source>
</evidence>
<organism evidence="2 3">
    <name type="scientific">Riccia sorocarpa</name>
    <dbReference type="NCBI Taxonomy" id="122646"/>
    <lineage>
        <taxon>Eukaryota</taxon>
        <taxon>Viridiplantae</taxon>
        <taxon>Streptophyta</taxon>
        <taxon>Embryophyta</taxon>
        <taxon>Marchantiophyta</taxon>
        <taxon>Marchantiopsida</taxon>
        <taxon>Marchantiidae</taxon>
        <taxon>Marchantiales</taxon>
        <taxon>Ricciaceae</taxon>
        <taxon>Riccia</taxon>
    </lineage>
</organism>
<protein>
    <recommendedName>
        <fullName evidence="4">Translation machinery associated TMA7</fullName>
    </recommendedName>
</protein>
<dbReference type="EMBL" id="JBJQOH010000007">
    <property type="protein sequence ID" value="KAL3681482.1"/>
    <property type="molecule type" value="Genomic_DNA"/>
</dbReference>
<feature type="region of interest" description="Disordered" evidence="1">
    <location>
        <begin position="1"/>
        <end position="25"/>
    </location>
</feature>
<evidence type="ECO:0008006" key="4">
    <source>
        <dbReference type="Google" id="ProtNLM"/>
    </source>
</evidence>
<feature type="compositionally biased region" description="Low complexity" evidence="1">
    <location>
        <begin position="58"/>
        <end position="68"/>
    </location>
</feature>
<feature type="region of interest" description="Disordered" evidence="1">
    <location>
        <begin position="41"/>
        <end position="68"/>
    </location>
</feature>
<keyword evidence="3" id="KW-1185">Reference proteome</keyword>
<reference evidence="2 3" key="1">
    <citation type="submission" date="2024-09" db="EMBL/GenBank/DDBJ databases">
        <title>Chromosome-scale assembly of Riccia sorocarpa.</title>
        <authorList>
            <person name="Paukszto L."/>
        </authorList>
    </citation>
    <scope>NUCLEOTIDE SEQUENCE [LARGE SCALE GENOMIC DNA]</scope>
    <source>
        <strain evidence="2">LP-2024</strain>
        <tissue evidence="2">Aerial parts of the thallus</tissue>
    </source>
</reference>
<dbReference type="Proteomes" id="UP001633002">
    <property type="component" value="Unassembled WGS sequence"/>
</dbReference>
<accession>A0ABD3GQH6</accession>